<dbReference type="Gene3D" id="1.20.120.450">
    <property type="entry name" value="dinb family like domain"/>
    <property type="match status" value="1"/>
</dbReference>
<protein>
    <submittedName>
        <fullName evidence="3">DinB family protein</fullName>
    </submittedName>
</protein>
<gene>
    <name evidence="3" type="ORF">EV199_1849</name>
</gene>
<comment type="caution">
    <text evidence="3">The sequence shown here is derived from an EMBL/GenBank/DDBJ whole genome shotgun (WGS) entry which is preliminary data.</text>
</comment>
<dbReference type="OrthoDB" id="9793216at2"/>
<feature type="domain" description="DinB-like" evidence="2">
    <location>
        <begin position="30"/>
        <end position="164"/>
    </location>
</feature>
<dbReference type="Proteomes" id="UP000293874">
    <property type="component" value="Unassembled WGS sequence"/>
</dbReference>
<evidence type="ECO:0000313" key="4">
    <source>
        <dbReference type="Proteomes" id="UP000293874"/>
    </source>
</evidence>
<dbReference type="InterPro" id="IPR024775">
    <property type="entry name" value="DinB-like"/>
</dbReference>
<dbReference type="AlphaFoldDB" id="A0A4Q7N4M7"/>
<dbReference type="SUPFAM" id="SSF109854">
    <property type="entry name" value="DinB/YfiT-like putative metalloenzymes"/>
    <property type="match status" value="1"/>
</dbReference>
<feature type="region of interest" description="Disordered" evidence="1">
    <location>
        <begin position="229"/>
        <end position="259"/>
    </location>
</feature>
<organism evidence="3 4">
    <name type="scientific">Pseudobacter ginsenosidimutans</name>
    <dbReference type="NCBI Taxonomy" id="661488"/>
    <lineage>
        <taxon>Bacteria</taxon>
        <taxon>Pseudomonadati</taxon>
        <taxon>Bacteroidota</taxon>
        <taxon>Chitinophagia</taxon>
        <taxon>Chitinophagales</taxon>
        <taxon>Chitinophagaceae</taxon>
        <taxon>Pseudobacter</taxon>
    </lineage>
</organism>
<proteinExistence type="predicted"/>
<reference evidence="3 4" key="1">
    <citation type="submission" date="2019-02" db="EMBL/GenBank/DDBJ databases">
        <title>Genomic Encyclopedia of Type Strains, Phase IV (KMG-IV): sequencing the most valuable type-strain genomes for metagenomic binning, comparative biology and taxonomic classification.</title>
        <authorList>
            <person name="Goeker M."/>
        </authorList>
    </citation>
    <scope>NUCLEOTIDE SEQUENCE [LARGE SCALE GENOMIC DNA]</scope>
    <source>
        <strain evidence="3 4">DSM 18116</strain>
    </source>
</reference>
<dbReference type="EMBL" id="SGXA01000001">
    <property type="protein sequence ID" value="RZS75973.1"/>
    <property type="molecule type" value="Genomic_DNA"/>
</dbReference>
<feature type="compositionally biased region" description="Basic residues" evidence="1">
    <location>
        <begin position="246"/>
        <end position="259"/>
    </location>
</feature>
<keyword evidence="4" id="KW-1185">Reference proteome</keyword>
<evidence type="ECO:0000259" key="2">
    <source>
        <dbReference type="Pfam" id="PF12867"/>
    </source>
</evidence>
<dbReference type="Pfam" id="PF12867">
    <property type="entry name" value="DinB_2"/>
    <property type="match status" value="1"/>
</dbReference>
<name>A0A4Q7N4M7_9BACT</name>
<evidence type="ECO:0000256" key="1">
    <source>
        <dbReference type="SAM" id="MobiDB-lite"/>
    </source>
</evidence>
<evidence type="ECO:0000313" key="3">
    <source>
        <dbReference type="EMBL" id="RZS75973.1"/>
    </source>
</evidence>
<feature type="region of interest" description="Disordered" evidence="1">
    <location>
        <begin position="180"/>
        <end position="209"/>
    </location>
</feature>
<accession>A0A4Q7N4M7</accession>
<dbReference type="RefSeq" id="WP_158644085.1">
    <property type="nucleotide sequence ID" value="NZ_CP042431.1"/>
</dbReference>
<dbReference type="InterPro" id="IPR034660">
    <property type="entry name" value="DinB/YfiT-like"/>
</dbReference>
<sequence>MINRENLAIPPSMEGYVNRVKEKDPAKAVSRNTKAFRKLLKNIPGKKADYAYAPGKWTLKEMLQHIIDAERVFAFRALHIARKDINPLPGFDENSWADNSKANTRKWKDLIEEFFTVRNANEMLFSTLDDQQLQHAGVANNSQVSVATLAFVTAGHLDHHMNIILTRYLQPYPAALDKSATKSRKKAGKKKAEIQKKTTKKNTAKASKTKTDVLKKDVGFITPGKAVKGKSVKAKGSGKKEGTVTTKKKNAPLKSAKKK</sequence>